<dbReference type="EMBL" id="SRYB01000006">
    <property type="protein sequence ID" value="TGY79501.1"/>
    <property type="molecule type" value="Genomic_DNA"/>
</dbReference>
<evidence type="ECO:0000313" key="1">
    <source>
        <dbReference type="EMBL" id="TGY79501.1"/>
    </source>
</evidence>
<keyword evidence="1" id="KW-0418">Kinase</keyword>
<proteinExistence type="predicted"/>
<evidence type="ECO:0000313" key="2">
    <source>
        <dbReference type="Proteomes" id="UP000306319"/>
    </source>
</evidence>
<keyword evidence="1" id="KW-0808">Transferase</keyword>
<protein>
    <submittedName>
        <fullName evidence="1">Hybrid sensor histidine kinase/response regulator</fullName>
    </submittedName>
</protein>
<reference evidence="1" key="1">
    <citation type="submission" date="2019-04" db="EMBL/GenBank/DDBJ databases">
        <title>Microbes associate with the intestines of laboratory mice.</title>
        <authorList>
            <person name="Navarre W."/>
            <person name="Wong E."/>
            <person name="Huang K."/>
            <person name="Tropini C."/>
            <person name="Ng K."/>
            <person name="Yu B."/>
        </authorList>
    </citation>
    <scope>NUCLEOTIDE SEQUENCE</scope>
    <source>
        <strain evidence="1">NM04_E33</strain>
    </source>
</reference>
<gene>
    <name evidence="1" type="ORF">E5331_05675</name>
</gene>
<accession>A0AC61RL10</accession>
<organism evidence="1 2">
    <name type="scientific">Lepagella muris</name>
    <dbReference type="NCBI Taxonomy" id="3032870"/>
    <lineage>
        <taxon>Bacteria</taxon>
        <taxon>Pseudomonadati</taxon>
        <taxon>Bacteroidota</taxon>
        <taxon>Bacteroidia</taxon>
        <taxon>Bacteroidales</taxon>
        <taxon>Muribaculaceae</taxon>
        <taxon>Lepagella</taxon>
    </lineage>
</organism>
<keyword evidence="2" id="KW-1185">Reference proteome</keyword>
<dbReference type="Proteomes" id="UP000306319">
    <property type="component" value="Unassembled WGS sequence"/>
</dbReference>
<sequence length="1369" mass="153822">MKTYLNLLVVFAILCWQSNTILASEQYHIENLGIMSGLSDGDVLSITQDSRGQIWVATANGLNRFDGTDFINFTMENSGLGSNALNCVTQLPNDPDRLWIGSQRDGIFYYDHASGEIHGLTHPVQISTDVTTITPASDSGMWVNYYHFGPQYINFQTGESREYTYRKIPGMPKHCWTTTEGKDGKLYVGHAGEGFSVVDTVQKKVVTFRHQEGKPSIPGNEVYSVCVDKDDDVWLGTDKGAALYLPKQNLFIPFTNDENNPNSILPGRIRHIAQDRNGNIWFASTLAGVCMLPASSSKADGYSKAKFTRIPTNGFSLYTSNEYARTIYPDSFGNIWIGNHRTGLSVINHISPGISRIEYIGKNNSSSPYLPTWSCAYSQDGTLWVGGVNEIAQIKDGKTKHIPIPYVPDIAKTYVKALTIDRKGRVWIGTYDRGAMIYNPSNQSFIRVENINPDVKVFTETPDGDMLIGTDKGLYRCHNGLPHGEYDNNINISLSDLVIMSVIIDDHGNYWIGTFGKGVFILNSSFELQSNLGKQEGLLSNTINSILQDSSGRIWLATRAGVTMIPNLSNLSSFTNITETTNRYLQIKSLEEDNFHNIWFSHSRGIGKINPENNTTKLYQYSNTLPIHTFIDNGATRDDNGNILFASSNGLFEINPTIILSKKDNIPAKVTDFSVFQENNESDNNSYSIPIFSDIINLSHNQNTFSITFNVLDHAIASISEFQCSLEGIDKGWLSPSSSKNKVLFRNLKPGTYKLYVRQRQEGNEWGAPQNIMTIHIAPPIWLTWWAKILYLIIAVSLIAYCMRLYRNWINLQQQVSLLEETDRNRSELNEERMRFFTNITHELRTPLTLILGPLEELVSDPKLPASYSGKLQMIRNSSTQLLNLINGILEFRKTETQNRRLKVKSGNLPNLLREIGLNFKELNHNKDVEIILDIDDDSSDSLFDPEIITIIINNIMINALKYTQMGEIRLSCHIININGKSTFEIKISDTGYGISKDKLPHIFERYYQANDTHQASGTGIGLALVKSLIDIHEATIDVESEPGEGSVFTIRLLHDNLYPDALHGDNDTSARDKTAEEQDADNPVEKKERQKVLIVEDNFDLRKYMCQCLENQFQVLTAENGLDGLRCAHEDTPDIIVTDIMMPEMDGIEMCRNIKADILTSHIPIVMLTAKDSITDKQEGYEAGASSYLTKPFTAKLLLARINNILRLQRNMAEHLRMLSLSNPVDKQIKENPSDNNPNSTKSAGNGVNISILSPLDREFLEKIVSTINKNISNPDLGVNFLADKMCMSNSTLYRKVMAVLGVSTNEYIRTIRLQKAKELLMERKLSITDIAFETGFSTHSSFAKAFKKEFGITASEFLHTVGIRTEE</sequence>
<comment type="caution">
    <text evidence="1">The sequence shown here is derived from an EMBL/GenBank/DDBJ whole genome shotgun (WGS) entry which is preliminary data.</text>
</comment>
<name>A0AC61RL10_9BACT</name>